<dbReference type="EMBL" id="CP119892">
    <property type="protein sequence ID" value="WFD25497.1"/>
    <property type="molecule type" value="Genomic_DNA"/>
</dbReference>
<proteinExistence type="predicted"/>
<name>A0AAF0EFK6_9BASI</name>
<evidence type="ECO:0000256" key="1">
    <source>
        <dbReference type="SAM" id="Coils"/>
    </source>
</evidence>
<evidence type="ECO:0000313" key="3">
    <source>
        <dbReference type="EMBL" id="WFD25497.1"/>
    </source>
</evidence>
<dbReference type="Pfam" id="PF15249">
    <property type="entry name" value="GLTSCR1"/>
    <property type="match status" value="1"/>
</dbReference>
<feature type="domain" description="GLTSCR protein conserved" evidence="2">
    <location>
        <begin position="38"/>
        <end position="185"/>
    </location>
</feature>
<keyword evidence="4" id="KW-1185">Reference proteome</keyword>
<sequence>MSLALRVRPALDLVLEDPELAAQRARTQTRFRDQLAQDHERCLRPETQTPFRDAADVVARLLPYHVWQVPESDLIDAMDARVVPVPAPNDVDDNAHLSFAVPLVRKRRRIGDPLPPDTPLLSLPPFPSEDFARSVYERRAQLVRRFRALQTRSASAHERAPHMHESLEFLERMVYEDEMKALQDVSAELRRARAELEELERQRHWRPGASLGATLSTPGLLAAATAPRPYAIVRPPSMDGRPAVASASHSLSALSPATVSHLAGLAARGTTSGAGSTPVAAPIGSSASLPVPDTLASSTNIPSQPLPLVVPITSVPKLTALGLHLVPAAHLHPALSLASAGQSVALNPGLTAPRPVTGVQTDPVLLVGITDAPTPLPPGANAALRQRLHLSVVLSKLRPDQLSGLAQLMQTLQTEDEASRV</sequence>
<accession>A0AAF0EFK6</accession>
<feature type="coiled-coil region" evidence="1">
    <location>
        <begin position="172"/>
        <end position="202"/>
    </location>
</feature>
<dbReference type="Proteomes" id="UP001213623">
    <property type="component" value="Chromosome 1"/>
</dbReference>
<reference evidence="3" key="1">
    <citation type="submission" date="2023-03" db="EMBL/GenBank/DDBJ databases">
        <title>Mating type loci evolution in Malassezia.</title>
        <authorList>
            <person name="Coelho M.A."/>
        </authorList>
    </citation>
    <scope>NUCLEOTIDE SEQUENCE</scope>
    <source>
        <strain evidence="3">CBS 9557</strain>
    </source>
</reference>
<keyword evidence="1" id="KW-0175">Coiled coil</keyword>
<protein>
    <recommendedName>
        <fullName evidence="2">GLTSCR protein conserved domain-containing protein</fullName>
    </recommendedName>
</protein>
<gene>
    <name evidence="3" type="ORF">MNAN1_000457</name>
</gene>
<dbReference type="InterPro" id="IPR015671">
    <property type="entry name" value="GSCR1_dom"/>
</dbReference>
<organism evidence="3 4">
    <name type="scientific">Malassezia nana</name>
    <dbReference type="NCBI Taxonomy" id="180528"/>
    <lineage>
        <taxon>Eukaryota</taxon>
        <taxon>Fungi</taxon>
        <taxon>Dikarya</taxon>
        <taxon>Basidiomycota</taxon>
        <taxon>Ustilaginomycotina</taxon>
        <taxon>Malasseziomycetes</taxon>
        <taxon>Malasseziales</taxon>
        <taxon>Malasseziaceae</taxon>
        <taxon>Malassezia</taxon>
    </lineage>
</organism>
<dbReference type="AlphaFoldDB" id="A0AAF0EFK6"/>
<evidence type="ECO:0000313" key="4">
    <source>
        <dbReference type="Proteomes" id="UP001213623"/>
    </source>
</evidence>
<evidence type="ECO:0000259" key="2">
    <source>
        <dbReference type="Pfam" id="PF15249"/>
    </source>
</evidence>